<comment type="caution">
    <text evidence="6">The sequence shown here is derived from an EMBL/GenBank/DDBJ whole genome shotgun (WGS) entry which is preliminary data.</text>
</comment>
<evidence type="ECO:0000313" key="6">
    <source>
        <dbReference type="EMBL" id="MBU3844287.1"/>
    </source>
</evidence>
<dbReference type="Pfam" id="PF12833">
    <property type="entry name" value="HTH_18"/>
    <property type="match status" value="1"/>
</dbReference>
<feature type="compositionally biased region" description="Low complexity" evidence="4">
    <location>
        <begin position="728"/>
        <end position="740"/>
    </location>
</feature>
<dbReference type="EMBL" id="JAHLFE010000106">
    <property type="protein sequence ID" value="MBU3844287.1"/>
    <property type="molecule type" value="Genomic_DNA"/>
</dbReference>
<dbReference type="InterPro" id="IPR018062">
    <property type="entry name" value="HTH_AraC-typ_CS"/>
</dbReference>
<sequence>MSDMTSLSKRNFPHSLAPAFPAANAASTVVSAAAPTANSARDTAAASTEAHAPRHVQVSNARSPQTKMPRSESRKKLSLAALAAPYVSEELAAKAKPTQDNTAANTVDSDFADNSGFMDGNATYATADVEDGPDTTITPLPAGNNATLSFKGGIRPNNHPKKELCENIKHGTSVFPFASYLWVPQNYPSRVMLHWHREMELVRFTHGIFKVSVDMQDLVVKDDAFMLLPGNVMHTISLPSQCEESAIVFDPKMLLMQNYDEVQSEIFEALISGNMPLPPIITPEHPAFASIDALYQYCSIHGATSSAAGRLIIKAKLLEILSIYHKFGLISRKEVPNEVKRSKQDKLKELLNYIDSHYAGPMTIKDASQRLGVTDQYFCRFFKRVTAMSFTEYLNDLRLRRAAKEIELTSRSISDIAYDHGFENAGYFFKSFKLKYGITPLKYRKRFLQEQAQLSGESTGGKRRQKKNAANTLPVTANGNITMTPNGTEAAPSAATAALFGYAATTAPEYTAADDVGNDEQELSDSGIPAQQSVFRGEASNGFTYMSTPHLSEVDAKSAQLFPADTVTVNSRKAALPERKVAQPQRAPLTRPLNKQIPLPSSQFALINPMHPPLNQDQVAYLSYLHSIGFYSFDPNDYLEGSVFADHPLTPRMAQIADPNRPNGPEVMLGRPDTRISPEDAADIEQVEADYERQHGLSPRKYKRNSSADHDYRATTSPTARHGASGLSPSAAANPRAPSAMRSQGSSMQLDEGDDDGGARLGFVKSNITATAEAAPTTTANTVITDSADTTASTATTTAAQTVTRQQITQARVAAKEAFAKAAAEDKAAKKAAAKAHSAQEKADARIKKVIDKAQAKAAKTMAKAQNDIAAFKAKAQGEVAAAQDDAQKAALEATLAAQKAMDAAQEAAEAHAAVQAMLDAAGDSDSWDDSAFGEDYDYNQLVAVPEQEPKPARQKKTAPQGNAAEATAAVSTSTTRSTAENRDNAADRHYALQAQEREYKRLEAVKTAAQAAVHATRNFKDNVPDLQVVAAAAAVAGGSTAEDTLAENDEAQQAAATAFATAKAAAQALNVSNHLVGQTFEDSEEVAERRSSGVHVISGRSEEAADADADASDAADARQAAAVHNQSPRDEGRTAKPSSVKKEVATVKAVVKAAQARKNKAEAPKSRAEIRAKIDDLKTKQQYDDLDV</sequence>
<dbReference type="Gene3D" id="1.10.10.60">
    <property type="entry name" value="Homeodomain-like"/>
    <property type="match status" value="2"/>
</dbReference>
<feature type="compositionally biased region" description="Acidic residues" evidence="4">
    <location>
        <begin position="1105"/>
        <end position="1114"/>
    </location>
</feature>
<dbReference type="PROSITE" id="PS00041">
    <property type="entry name" value="HTH_ARAC_FAMILY_1"/>
    <property type="match status" value="1"/>
</dbReference>
<proteinExistence type="predicted"/>
<dbReference type="PANTHER" id="PTHR43280">
    <property type="entry name" value="ARAC-FAMILY TRANSCRIPTIONAL REGULATOR"/>
    <property type="match status" value="1"/>
</dbReference>
<dbReference type="SMART" id="SM00342">
    <property type="entry name" value="HTH_ARAC"/>
    <property type="match status" value="1"/>
</dbReference>
<reference evidence="6" key="2">
    <citation type="submission" date="2021-04" db="EMBL/GenBank/DDBJ databases">
        <authorList>
            <person name="Gilroy R."/>
        </authorList>
    </citation>
    <scope>NUCLEOTIDE SEQUENCE</scope>
    <source>
        <strain evidence="6">378</strain>
    </source>
</reference>
<feature type="compositionally biased region" description="Low complexity" evidence="4">
    <location>
        <begin position="964"/>
        <end position="979"/>
    </location>
</feature>
<feature type="compositionally biased region" description="Polar residues" evidence="4">
    <location>
        <begin position="98"/>
        <end position="108"/>
    </location>
</feature>
<dbReference type="GO" id="GO:0003700">
    <property type="term" value="F:DNA-binding transcription factor activity"/>
    <property type="evidence" value="ECO:0007669"/>
    <property type="project" value="InterPro"/>
</dbReference>
<accession>A0A948WZ88</accession>
<reference evidence="6" key="1">
    <citation type="journal article" date="2021" name="PeerJ">
        <title>Extensive microbial diversity within the chicken gut microbiome revealed by metagenomics and culture.</title>
        <authorList>
            <person name="Gilroy R."/>
            <person name="Ravi A."/>
            <person name="Getino M."/>
            <person name="Pursley I."/>
            <person name="Horton D.L."/>
            <person name="Alikhan N.F."/>
            <person name="Baker D."/>
            <person name="Gharbi K."/>
            <person name="Hall N."/>
            <person name="Watson M."/>
            <person name="Adriaenssens E.M."/>
            <person name="Foster-Nyarko E."/>
            <person name="Jarju S."/>
            <person name="Secka A."/>
            <person name="Antonio M."/>
            <person name="Oren A."/>
            <person name="Chaudhuri R.R."/>
            <person name="La Ragione R."/>
            <person name="Hildebrand F."/>
            <person name="Pallen M.J."/>
        </authorList>
    </citation>
    <scope>NUCLEOTIDE SEQUENCE</scope>
    <source>
        <strain evidence="6">378</strain>
    </source>
</reference>
<feature type="domain" description="HTH araC/xylS-type" evidence="5">
    <location>
        <begin position="348"/>
        <end position="446"/>
    </location>
</feature>
<feature type="region of interest" description="Disordered" evidence="4">
    <location>
        <begin position="453"/>
        <end position="481"/>
    </location>
</feature>
<dbReference type="InterPro" id="IPR009057">
    <property type="entry name" value="Homeodomain-like_sf"/>
</dbReference>
<keyword evidence="2" id="KW-0238">DNA-binding</keyword>
<feature type="compositionally biased region" description="Polar residues" evidence="4">
    <location>
        <begin position="468"/>
        <end position="481"/>
    </location>
</feature>
<evidence type="ECO:0000313" key="7">
    <source>
        <dbReference type="Proteomes" id="UP000733611"/>
    </source>
</evidence>
<dbReference type="GO" id="GO:0043565">
    <property type="term" value="F:sequence-specific DNA binding"/>
    <property type="evidence" value="ECO:0007669"/>
    <property type="project" value="InterPro"/>
</dbReference>
<feature type="compositionally biased region" description="Low complexity" evidence="4">
    <location>
        <begin position="27"/>
        <end position="48"/>
    </location>
</feature>
<feature type="compositionally biased region" description="Low complexity" evidence="4">
    <location>
        <begin position="1147"/>
        <end position="1157"/>
    </location>
</feature>
<dbReference type="Proteomes" id="UP000733611">
    <property type="component" value="Unassembled WGS sequence"/>
</dbReference>
<keyword evidence="1" id="KW-0805">Transcription regulation</keyword>
<evidence type="ECO:0000259" key="5">
    <source>
        <dbReference type="PROSITE" id="PS01124"/>
    </source>
</evidence>
<dbReference type="InterPro" id="IPR020449">
    <property type="entry name" value="Tscrpt_reg_AraC-type_HTH"/>
</dbReference>
<dbReference type="AlphaFoldDB" id="A0A948WZ88"/>
<evidence type="ECO:0000256" key="3">
    <source>
        <dbReference type="ARBA" id="ARBA00023163"/>
    </source>
</evidence>
<dbReference type="SUPFAM" id="SSF46689">
    <property type="entry name" value="Homeodomain-like"/>
    <property type="match status" value="2"/>
</dbReference>
<feature type="region of interest" description="Disordered" evidence="4">
    <location>
        <begin position="1083"/>
        <end position="1189"/>
    </location>
</feature>
<keyword evidence="3" id="KW-0804">Transcription</keyword>
<evidence type="ECO:0000256" key="1">
    <source>
        <dbReference type="ARBA" id="ARBA00023015"/>
    </source>
</evidence>
<evidence type="ECO:0000256" key="2">
    <source>
        <dbReference type="ARBA" id="ARBA00023125"/>
    </source>
</evidence>
<dbReference type="PROSITE" id="PS01124">
    <property type="entry name" value="HTH_ARAC_FAMILY_2"/>
    <property type="match status" value="1"/>
</dbReference>
<dbReference type="PANTHER" id="PTHR43280:SF2">
    <property type="entry name" value="HTH-TYPE TRANSCRIPTIONAL REGULATOR EXSA"/>
    <property type="match status" value="1"/>
</dbReference>
<feature type="compositionally biased region" description="Basic and acidic residues" evidence="4">
    <location>
        <begin position="1128"/>
        <end position="1146"/>
    </location>
</feature>
<feature type="region of interest" description="Disordered" evidence="4">
    <location>
        <begin position="92"/>
        <end position="112"/>
    </location>
</feature>
<feature type="region of interest" description="Disordered" evidence="4">
    <location>
        <begin position="689"/>
        <end position="761"/>
    </location>
</feature>
<feature type="region of interest" description="Disordered" evidence="4">
    <location>
        <begin position="655"/>
        <end position="676"/>
    </location>
</feature>
<evidence type="ECO:0000256" key="4">
    <source>
        <dbReference type="SAM" id="MobiDB-lite"/>
    </source>
</evidence>
<organism evidence="6 7">
    <name type="scientific">Candidatus Anaerobiospirillum pullicola</name>
    <dbReference type="NCBI Taxonomy" id="2838451"/>
    <lineage>
        <taxon>Bacteria</taxon>
        <taxon>Pseudomonadati</taxon>
        <taxon>Pseudomonadota</taxon>
        <taxon>Gammaproteobacteria</taxon>
        <taxon>Aeromonadales</taxon>
        <taxon>Succinivibrionaceae</taxon>
        <taxon>Anaerobiospirillum</taxon>
    </lineage>
</organism>
<feature type="compositionally biased region" description="Polar residues" evidence="4">
    <location>
        <begin position="57"/>
        <end position="68"/>
    </location>
</feature>
<feature type="region of interest" description="Disordered" evidence="4">
    <location>
        <begin position="945"/>
        <end position="986"/>
    </location>
</feature>
<gene>
    <name evidence="6" type="ORF">H9847_05385</name>
</gene>
<dbReference type="PRINTS" id="PR00032">
    <property type="entry name" value="HTHARAC"/>
</dbReference>
<feature type="region of interest" description="Disordered" evidence="4">
    <location>
        <begin position="27"/>
        <end position="76"/>
    </location>
</feature>
<feature type="compositionally biased region" description="Basic and acidic residues" evidence="4">
    <location>
        <begin position="1160"/>
        <end position="1189"/>
    </location>
</feature>
<protein>
    <submittedName>
        <fullName evidence="6">AraC family transcriptional regulator</fullName>
    </submittedName>
</protein>
<dbReference type="InterPro" id="IPR018060">
    <property type="entry name" value="HTH_AraC"/>
</dbReference>
<name>A0A948WZ88_9GAMM</name>